<dbReference type="InterPro" id="IPR036873">
    <property type="entry name" value="Rhodanese-like_dom_sf"/>
</dbReference>
<dbReference type="PANTHER" id="PTHR44086">
    <property type="entry name" value="THIOSULFATE SULFURTRANSFERASE RDL2, MITOCHONDRIAL-RELATED"/>
    <property type="match status" value="1"/>
</dbReference>
<dbReference type="Gene3D" id="3.40.250.10">
    <property type="entry name" value="Rhodanese-like domain"/>
    <property type="match status" value="1"/>
</dbReference>
<dbReference type="SMART" id="SM00450">
    <property type="entry name" value="RHOD"/>
    <property type="match status" value="1"/>
</dbReference>
<gene>
    <name evidence="2" type="ORF">HND93_08975</name>
</gene>
<dbReference type="CDD" id="cd00158">
    <property type="entry name" value="RHOD"/>
    <property type="match status" value="1"/>
</dbReference>
<feature type="domain" description="Rhodanese" evidence="1">
    <location>
        <begin position="39"/>
        <end position="128"/>
    </location>
</feature>
<reference evidence="2 3" key="1">
    <citation type="submission" date="2020-05" db="EMBL/GenBank/DDBJ databases">
        <title>Azospirillum oleiclasticum sp. nov, a nitrogen-fixing and heavy crude oil-emulsifying bacterium isolated from the crude oil of Yumen Oilfield.</title>
        <authorList>
            <person name="Wu D."/>
            <person name="Cai M."/>
            <person name="Zhang X."/>
        </authorList>
    </citation>
    <scope>NUCLEOTIDE SEQUENCE [LARGE SCALE GENOMIC DNA]</scope>
    <source>
        <strain evidence="2 3">ROY-1-1-2</strain>
    </source>
</reference>
<dbReference type="SUPFAM" id="SSF52821">
    <property type="entry name" value="Rhodanese/Cell cycle control phosphatase"/>
    <property type="match status" value="1"/>
</dbReference>
<comment type="caution">
    <text evidence="2">The sequence shown here is derived from an EMBL/GenBank/DDBJ whole genome shotgun (WGS) entry which is preliminary data.</text>
</comment>
<name>A0ABX2T689_9PROT</name>
<dbReference type="PROSITE" id="PS50206">
    <property type="entry name" value="RHODANESE_3"/>
    <property type="match status" value="1"/>
</dbReference>
<dbReference type="PANTHER" id="PTHR44086:SF10">
    <property type="entry name" value="THIOSULFATE SULFURTRANSFERASE_RHODANESE-LIKE DOMAIN-CONTAINING PROTEIN 3"/>
    <property type="match status" value="1"/>
</dbReference>
<proteinExistence type="predicted"/>
<dbReference type="Proteomes" id="UP000584642">
    <property type="component" value="Unassembled WGS sequence"/>
</dbReference>
<dbReference type="EMBL" id="JABFDB010000004">
    <property type="protein sequence ID" value="NYZ19844.1"/>
    <property type="molecule type" value="Genomic_DNA"/>
</dbReference>
<sequence>MSQGLLSSLLSRVGLSGAENADDAPVRFVDAATALAWHRDASAVIIDVREPHEHRAGHIPGALSNPLSRFDPAAVPDTGGRALVLHCQGGMRCGPASEKLRAAGHAGPIHRLRGGFGAWVAAGGPVET</sequence>
<organism evidence="2 3">
    <name type="scientific">Azospirillum oleiclasticum</name>
    <dbReference type="NCBI Taxonomy" id="2735135"/>
    <lineage>
        <taxon>Bacteria</taxon>
        <taxon>Pseudomonadati</taxon>
        <taxon>Pseudomonadota</taxon>
        <taxon>Alphaproteobacteria</taxon>
        <taxon>Rhodospirillales</taxon>
        <taxon>Azospirillaceae</taxon>
        <taxon>Azospirillum</taxon>
    </lineage>
</organism>
<dbReference type="Pfam" id="PF00581">
    <property type="entry name" value="Rhodanese"/>
    <property type="match status" value="1"/>
</dbReference>
<dbReference type="InterPro" id="IPR001763">
    <property type="entry name" value="Rhodanese-like_dom"/>
</dbReference>
<evidence type="ECO:0000313" key="3">
    <source>
        <dbReference type="Proteomes" id="UP000584642"/>
    </source>
</evidence>
<evidence type="ECO:0000313" key="2">
    <source>
        <dbReference type="EMBL" id="NYZ19844.1"/>
    </source>
</evidence>
<dbReference type="RefSeq" id="WP_180281603.1">
    <property type="nucleotide sequence ID" value="NZ_JABFDB010000004.1"/>
</dbReference>
<accession>A0ABX2T689</accession>
<keyword evidence="3" id="KW-1185">Reference proteome</keyword>
<evidence type="ECO:0000259" key="1">
    <source>
        <dbReference type="PROSITE" id="PS50206"/>
    </source>
</evidence>
<protein>
    <submittedName>
        <fullName evidence="2">Rhodanese-like domain-containing protein</fullName>
    </submittedName>
</protein>